<dbReference type="SUPFAM" id="SSF55073">
    <property type="entry name" value="Nucleotide cyclase"/>
    <property type="match status" value="1"/>
</dbReference>
<name>A0A8J2YG60_9RHOB</name>
<dbReference type="SUPFAM" id="SSF141868">
    <property type="entry name" value="EAL domain-like"/>
    <property type="match status" value="1"/>
</dbReference>
<feature type="transmembrane region" description="Helical" evidence="1">
    <location>
        <begin position="125"/>
        <end position="150"/>
    </location>
</feature>
<organism evidence="4 5">
    <name type="scientific">Agaricicola taiwanensis</name>
    <dbReference type="NCBI Taxonomy" id="591372"/>
    <lineage>
        <taxon>Bacteria</taxon>
        <taxon>Pseudomonadati</taxon>
        <taxon>Pseudomonadota</taxon>
        <taxon>Alphaproteobacteria</taxon>
        <taxon>Rhodobacterales</taxon>
        <taxon>Paracoccaceae</taxon>
        <taxon>Agaricicola</taxon>
    </lineage>
</organism>
<dbReference type="InterPro" id="IPR001633">
    <property type="entry name" value="EAL_dom"/>
</dbReference>
<dbReference type="PROSITE" id="PS50887">
    <property type="entry name" value="GGDEF"/>
    <property type="match status" value="1"/>
</dbReference>
<proteinExistence type="predicted"/>
<gene>
    <name evidence="4" type="ORF">GCM10007276_08910</name>
</gene>
<feature type="transmembrane region" description="Helical" evidence="1">
    <location>
        <begin position="92"/>
        <end position="113"/>
    </location>
</feature>
<dbReference type="EMBL" id="BMCP01000001">
    <property type="protein sequence ID" value="GGE33787.1"/>
    <property type="molecule type" value="Genomic_DNA"/>
</dbReference>
<evidence type="ECO:0000259" key="2">
    <source>
        <dbReference type="PROSITE" id="PS50883"/>
    </source>
</evidence>
<dbReference type="InterPro" id="IPR035919">
    <property type="entry name" value="EAL_sf"/>
</dbReference>
<dbReference type="Proteomes" id="UP000602745">
    <property type="component" value="Unassembled WGS sequence"/>
</dbReference>
<dbReference type="InterPro" id="IPR000160">
    <property type="entry name" value="GGDEF_dom"/>
</dbReference>
<dbReference type="Pfam" id="PF00563">
    <property type="entry name" value="EAL"/>
    <property type="match status" value="1"/>
</dbReference>
<dbReference type="PANTHER" id="PTHR44757:SF2">
    <property type="entry name" value="BIOFILM ARCHITECTURE MAINTENANCE PROTEIN MBAA"/>
    <property type="match status" value="1"/>
</dbReference>
<keyword evidence="5" id="KW-1185">Reference proteome</keyword>
<dbReference type="PANTHER" id="PTHR44757">
    <property type="entry name" value="DIGUANYLATE CYCLASE DGCP"/>
    <property type="match status" value="1"/>
</dbReference>
<dbReference type="CDD" id="cd01948">
    <property type="entry name" value="EAL"/>
    <property type="match status" value="1"/>
</dbReference>
<evidence type="ECO:0000313" key="5">
    <source>
        <dbReference type="Proteomes" id="UP000602745"/>
    </source>
</evidence>
<dbReference type="Pfam" id="PF00990">
    <property type="entry name" value="GGDEF"/>
    <property type="match status" value="1"/>
</dbReference>
<sequence length="637" mass="69714">MTGARSDALEGRIRADQLEDLKAGLPVSMPISSILSVLILAGQWIAGHGLLATMWFLIVTAINGVRLILAFYDPQPDGTGWNRRLCDPKQQLHLFSALALISGVVWSFIVVLTDGYTIPQSPLHLIILTGICAGAVTYATSYAAVAICFITPPLLATSAAVAIRGSIEDYLLAFAVLLFLAGLVRGALLGQARFRETSRLRHEAERTAGEMERLSRKDVLTDLLNRRGLEEAIDRLREADGPFVTMLIDLDGFKSVNDTYGHKAGDDVLSSIAGRIKDEVPPGGTLARIGGDEFLLVYPVSAGRLSPSDRATNIIAKIARPFPSFASVQVGACIGIYLSKRAKVTEMLLRADVALYAAKHHGRNEFRQFDDELEDVIQRRQHIERDLRCAIDTGKIELWFQPVVRLDTSEIIGFEALLRWFHSSHGPIAPPEIIEIAREIGMMDALTDTVFRSCCDLMARLTEAGHGNCRVAMNVSPRELENGRLDDLILDGLERRGLPASMFEIEITEEAPVDGDRVDEQLARIAHAGISIALDDFGTGFSTLASLKDRRINKVKIDQGFVRGLAQSPDDQLLVKAVMDIGKGLGIEITAEGVEAEADRHLLQELGCRAAQGYLFSKAVPMDKALELLMKEHVGPR</sequence>
<keyword evidence="1" id="KW-1133">Transmembrane helix</keyword>
<feature type="transmembrane region" description="Helical" evidence="1">
    <location>
        <begin position="170"/>
        <end position="190"/>
    </location>
</feature>
<dbReference type="NCBIfam" id="TIGR00254">
    <property type="entry name" value="GGDEF"/>
    <property type="match status" value="1"/>
</dbReference>
<dbReference type="Gene3D" id="3.30.70.270">
    <property type="match status" value="1"/>
</dbReference>
<dbReference type="SMART" id="SM00267">
    <property type="entry name" value="GGDEF"/>
    <property type="match status" value="1"/>
</dbReference>
<dbReference type="CDD" id="cd01949">
    <property type="entry name" value="GGDEF"/>
    <property type="match status" value="1"/>
</dbReference>
<comment type="caution">
    <text evidence="4">The sequence shown here is derived from an EMBL/GenBank/DDBJ whole genome shotgun (WGS) entry which is preliminary data.</text>
</comment>
<feature type="transmembrane region" description="Helical" evidence="1">
    <location>
        <begin position="52"/>
        <end position="72"/>
    </location>
</feature>
<keyword evidence="1" id="KW-0812">Transmembrane</keyword>
<accession>A0A8J2YG60</accession>
<dbReference type="PROSITE" id="PS50883">
    <property type="entry name" value="EAL"/>
    <property type="match status" value="1"/>
</dbReference>
<feature type="transmembrane region" description="Helical" evidence="1">
    <location>
        <begin position="21"/>
        <end position="46"/>
    </location>
</feature>
<evidence type="ECO:0000313" key="4">
    <source>
        <dbReference type="EMBL" id="GGE33787.1"/>
    </source>
</evidence>
<dbReference type="RefSeq" id="WP_188408473.1">
    <property type="nucleotide sequence ID" value="NZ_BMCP01000001.1"/>
</dbReference>
<reference evidence="4" key="1">
    <citation type="journal article" date="2014" name="Int. J. Syst. Evol. Microbiol.">
        <title>Complete genome sequence of Corynebacterium casei LMG S-19264T (=DSM 44701T), isolated from a smear-ripened cheese.</title>
        <authorList>
            <consortium name="US DOE Joint Genome Institute (JGI-PGF)"/>
            <person name="Walter F."/>
            <person name="Albersmeier A."/>
            <person name="Kalinowski J."/>
            <person name="Ruckert C."/>
        </authorList>
    </citation>
    <scope>NUCLEOTIDE SEQUENCE</scope>
    <source>
        <strain evidence="4">CCM 7684</strain>
    </source>
</reference>
<dbReference type="SMART" id="SM00052">
    <property type="entry name" value="EAL"/>
    <property type="match status" value="1"/>
</dbReference>
<evidence type="ECO:0008006" key="6">
    <source>
        <dbReference type="Google" id="ProtNLM"/>
    </source>
</evidence>
<feature type="domain" description="EAL" evidence="2">
    <location>
        <begin position="380"/>
        <end position="633"/>
    </location>
</feature>
<protein>
    <recommendedName>
        <fullName evidence="6">EAL domain-containing protein</fullName>
    </recommendedName>
</protein>
<dbReference type="InterPro" id="IPR043128">
    <property type="entry name" value="Rev_trsase/Diguanyl_cyclase"/>
</dbReference>
<evidence type="ECO:0000259" key="3">
    <source>
        <dbReference type="PROSITE" id="PS50887"/>
    </source>
</evidence>
<dbReference type="InterPro" id="IPR052155">
    <property type="entry name" value="Biofilm_reg_signaling"/>
</dbReference>
<dbReference type="Gene3D" id="3.20.20.450">
    <property type="entry name" value="EAL domain"/>
    <property type="match status" value="1"/>
</dbReference>
<dbReference type="InterPro" id="IPR029787">
    <property type="entry name" value="Nucleotide_cyclase"/>
</dbReference>
<evidence type="ECO:0000256" key="1">
    <source>
        <dbReference type="SAM" id="Phobius"/>
    </source>
</evidence>
<feature type="domain" description="GGDEF" evidence="3">
    <location>
        <begin position="241"/>
        <end position="371"/>
    </location>
</feature>
<reference evidence="4" key="2">
    <citation type="submission" date="2020-09" db="EMBL/GenBank/DDBJ databases">
        <authorList>
            <person name="Sun Q."/>
            <person name="Sedlacek I."/>
        </authorList>
    </citation>
    <scope>NUCLEOTIDE SEQUENCE</scope>
    <source>
        <strain evidence="4">CCM 7684</strain>
    </source>
</reference>
<keyword evidence="1" id="KW-0472">Membrane</keyword>
<dbReference type="AlphaFoldDB" id="A0A8J2YG60"/>